<accession>A0AAE0GD20</accession>
<reference evidence="2 3" key="1">
    <citation type="journal article" date="2015" name="Genome Biol. Evol.">
        <title>Comparative Genomics of a Bacterivorous Green Alga Reveals Evolutionary Causalities and Consequences of Phago-Mixotrophic Mode of Nutrition.</title>
        <authorList>
            <person name="Burns J.A."/>
            <person name="Paasch A."/>
            <person name="Narechania A."/>
            <person name="Kim E."/>
        </authorList>
    </citation>
    <scope>NUCLEOTIDE SEQUENCE [LARGE SCALE GENOMIC DNA]</scope>
    <source>
        <strain evidence="2 3">PLY_AMNH</strain>
    </source>
</reference>
<keyword evidence="1" id="KW-1133">Transmembrane helix</keyword>
<evidence type="ECO:0000256" key="1">
    <source>
        <dbReference type="SAM" id="Phobius"/>
    </source>
</evidence>
<keyword evidence="3" id="KW-1185">Reference proteome</keyword>
<evidence type="ECO:0000313" key="3">
    <source>
        <dbReference type="Proteomes" id="UP001190700"/>
    </source>
</evidence>
<dbReference type="Proteomes" id="UP001190700">
    <property type="component" value="Unassembled WGS sequence"/>
</dbReference>
<name>A0AAE0GD20_9CHLO</name>
<comment type="caution">
    <text evidence="2">The sequence shown here is derived from an EMBL/GenBank/DDBJ whole genome shotgun (WGS) entry which is preliminary data.</text>
</comment>
<sequence>MLDEPSPRNVMDVPDPWIPPWPAGSPLVVSAPCLLVFCLWLLPLDWFLDWFWTGLTFFDNNGTLVLGSGTGFGELCHRADHPDSG</sequence>
<proteinExistence type="predicted"/>
<feature type="transmembrane region" description="Helical" evidence="1">
    <location>
        <begin position="20"/>
        <end position="42"/>
    </location>
</feature>
<protein>
    <submittedName>
        <fullName evidence="2">Uncharacterized protein</fullName>
    </submittedName>
</protein>
<evidence type="ECO:0000313" key="2">
    <source>
        <dbReference type="EMBL" id="KAK3275803.1"/>
    </source>
</evidence>
<dbReference type="EMBL" id="LGRX02007008">
    <property type="protein sequence ID" value="KAK3275803.1"/>
    <property type="molecule type" value="Genomic_DNA"/>
</dbReference>
<keyword evidence="1" id="KW-0812">Transmembrane</keyword>
<keyword evidence="1" id="KW-0472">Membrane</keyword>
<dbReference type="AlphaFoldDB" id="A0AAE0GD20"/>
<gene>
    <name evidence="2" type="ORF">CYMTET_16090</name>
</gene>
<organism evidence="2 3">
    <name type="scientific">Cymbomonas tetramitiformis</name>
    <dbReference type="NCBI Taxonomy" id="36881"/>
    <lineage>
        <taxon>Eukaryota</taxon>
        <taxon>Viridiplantae</taxon>
        <taxon>Chlorophyta</taxon>
        <taxon>Pyramimonadophyceae</taxon>
        <taxon>Pyramimonadales</taxon>
        <taxon>Pyramimonadaceae</taxon>
        <taxon>Cymbomonas</taxon>
    </lineage>
</organism>